<sequence>MKKIFTSILILVSVVSFSACNFTKFDGSRTGNESQLIMQYDVLNMTDSQKLKLAAGDILRFDVVSQSGSVDIQLQKGEEDPIYKGTDIPTSAFQVVIQDDGTYTVAVTGKRAKGSVSVIKEDAEDSTAGADEPVSEME</sequence>
<dbReference type="Gene3D" id="2.60.120.380">
    <property type="match status" value="1"/>
</dbReference>
<feature type="region of interest" description="Disordered" evidence="1">
    <location>
        <begin position="119"/>
        <end position="138"/>
    </location>
</feature>
<organism evidence="3 4">
    <name type="scientific">Eisenbergiella tayi</name>
    <dbReference type="NCBI Taxonomy" id="1432052"/>
    <lineage>
        <taxon>Bacteria</taxon>
        <taxon>Bacillati</taxon>
        <taxon>Bacillota</taxon>
        <taxon>Clostridia</taxon>
        <taxon>Lachnospirales</taxon>
        <taxon>Lachnospiraceae</taxon>
        <taxon>Eisenbergiella</taxon>
    </lineage>
</organism>
<name>A0A1E3AM96_9FIRM</name>
<dbReference type="RefSeq" id="WP_069158113.1">
    <property type="nucleotide sequence ID" value="NZ_DBFYTC010000005.1"/>
</dbReference>
<keyword evidence="2" id="KW-0732">Signal</keyword>
<comment type="caution">
    <text evidence="3">The sequence shown here is derived from an EMBL/GenBank/DDBJ whole genome shotgun (WGS) entry which is preliminary data.</text>
</comment>
<feature type="chain" id="PRO_5009123055" evidence="2">
    <location>
        <begin position="19"/>
        <end position="138"/>
    </location>
</feature>
<accession>A0A1E3AM96</accession>
<dbReference type="GeneID" id="93301934"/>
<dbReference type="PROSITE" id="PS51257">
    <property type="entry name" value="PROKAR_LIPOPROTEIN"/>
    <property type="match status" value="1"/>
</dbReference>
<dbReference type="Proteomes" id="UP000095003">
    <property type="component" value="Unassembled WGS sequence"/>
</dbReference>
<evidence type="ECO:0000256" key="2">
    <source>
        <dbReference type="SAM" id="SignalP"/>
    </source>
</evidence>
<dbReference type="EMBL" id="MCGI01000004">
    <property type="protein sequence ID" value="ODM09601.1"/>
    <property type="molecule type" value="Genomic_DNA"/>
</dbReference>
<evidence type="ECO:0000313" key="4">
    <source>
        <dbReference type="Proteomes" id="UP000095003"/>
    </source>
</evidence>
<protein>
    <submittedName>
        <fullName evidence="3">Uncharacterized protein</fullName>
    </submittedName>
</protein>
<feature type="signal peptide" evidence="2">
    <location>
        <begin position="1"/>
        <end position="18"/>
    </location>
</feature>
<evidence type="ECO:0000313" key="3">
    <source>
        <dbReference type="EMBL" id="ODM09601.1"/>
    </source>
</evidence>
<proteinExistence type="predicted"/>
<evidence type="ECO:0000256" key="1">
    <source>
        <dbReference type="SAM" id="MobiDB-lite"/>
    </source>
</evidence>
<dbReference type="AlphaFoldDB" id="A0A1E3AM96"/>
<gene>
    <name evidence="3" type="ORF">BEH84_03968</name>
</gene>
<reference evidence="3 4" key="1">
    <citation type="submission" date="2016-07" db="EMBL/GenBank/DDBJ databases">
        <title>Characterization of isolates of Eisenbergiella tayi derived from blood cultures, using whole genome sequencing.</title>
        <authorList>
            <person name="Burdz T."/>
            <person name="Wiebe D."/>
            <person name="Huynh C."/>
            <person name="Bernard K."/>
        </authorList>
    </citation>
    <scope>NUCLEOTIDE SEQUENCE [LARGE SCALE GENOMIC DNA]</scope>
    <source>
        <strain evidence="3 4">NML 120489</strain>
    </source>
</reference>